<sequence length="470" mass="51581">MTVQRVQLRCILLLALSLYFLKSVSFCEVIENPKWKATQLYSSLIEGKIKLPYYIPPKASSRSSSSSIYFPPPGGARPSYPQNPNYPSRNNTSIPESPQWPPSRYPQPPRDENPYPDEAAGGNNRYNHSNPSGSGTSYPSYPSYPSSPSNPSYPTSGGSNNPSRGPPQESGKFPPGPQPQPSPPGSGKYPKPSNPKNPLPSPEDSGNNPQTEGSSEDQTMETTPGKPSMAKPKPSNPSGGKNSSSPSKPTGTSSGGKLDPVNSTTLQPGDESDTDMTTESTDAAGNNSTVTCTSTKAENHKIDFPYVWKIEGFFDYARASEKFKDPFVFKLKNLNLHPEELPGNWRMTLAQQKTFFNHSTWALNITYETEDDSKAYIEVQLDAKVGRKIFVYPAVTTNHSSYRIFTNEDSDDKTVATGITMHTYMALWADIKYDKHGEFIVAASTSQDALELNFNFETVIVHKLVNSSNC</sequence>
<evidence type="ECO:0000256" key="2">
    <source>
        <dbReference type="SAM" id="SignalP"/>
    </source>
</evidence>
<feature type="chain" id="PRO_5035297077" evidence="2">
    <location>
        <begin position="27"/>
        <end position="470"/>
    </location>
</feature>
<dbReference type="EMBL" id="CAJVCH010007215">
    <property type="protein sequence ID" value="CAG7659960.1"/>
    <property type="molecule type" value="Genomic_DNA"/>
</dbReference>
<evidence type="ECO:0000313" key="4">
    <source>
        <dbReference type="Proteomes" id="UP000708208"/>
    </source>
</evidence>
<name>A0A8J2IZC0_9HEXA</name>
<keyword evidence="2" id="KW-0732">Signal</keyword>
<feature type="signal peptide" evidence="2">
    <location>
        <begin position="1"/>
        <end position="26"/>
    </location>
</feature>
<feature type="region of interest" description="Disordered" evidence="1">
    <location>
        <begin position="58"/>
        <end position="291"/>
    </location>
</feature>
<reference evidence="3" key="1">
    <citation type="submission" date="2021-06" db="EMBL/GenBank/DDBJ databases">
        <authorList>
            <person name="Hodson N. C."/>
            <person name="Mongue J. A."/>
            <person name="Jaron S. K."/>
        </authorList>
    </citation>
    <scope>NUCLEOTIDE SEQUENCE</scope>
</reference>
<keyword evidence="4" id="KW-1185">Reference proteome</keyword>
<dbReference type="AlphaFoldDB" id="A0A8J2IZC0"/>
<proteinExistence type="predicted"/>
<comment type="caution">
    <text evidence="3">The sequence shown here is derived from an EMBL/GenBank/DDBJ whole genome shotgun (WGS) entry which is preliminary data.</text>
</comment>
<evidence type="ECO:0000313" key="3">
    <source>
        <dbReference type="EMBL" id="CAG7659960.1"/>
    </source>
</evidence>
<accession>A0A8J2IZC0</accession>
<feature type="compositionally biased region" description="Polar residues" evidence="1">
    <location>
        <begin position="204"/>
        <end position="213"/>
    </location>
</feature>
<feature type="compositionally biased region" description="Low complexity" evidence="1">
    <location>
        <begin position="129"/>
        <end position="163"/>
    </location>
</feature>
<feature type="compositionally biased region" description="Low complexity" evidence="1">
    <location>
        <begin position="231"/>
        <end position="257"/>
    </location>
</feature>
<gene>
    <name evidence="3" type="ORF">AFUS01_LOCUS1297</name>
</gene>
<feature type="compositionally biased region" description="Polar residues" evidence="1">
    <location>
        <begin position="80"/>
        <end position="96"/>
    </location>
</feature>
<feature type="compositionally biased region" description="Pro residues" evidence="1">
    <location>
        <begin position="192"/>
        <end position="201"/>
    </location>
</feature>
<dbReference type="Proteomes" id="UP000708208">
    <property type="component" value="Unassembled WGS sequence"/>
</dbReference>
<feature type="compositionally biased region" description="Pro residues" evidence="1">
    <location>
        <begin position="174"/>
        <end position="184"/>
    </location>
</feature>
<feature type="compositionally biased region" description="Pro residues" evidence="1">
    <location>
        <begin position="98"/>
        <end position="108"/>
    </location>
</feature>
<evidence type="ECO:0000256" key="1">
    <source>
        <dbReference type="SAM" id="MobiDB-lite"/>
    </source>
</evidence>
<organism evidence="3 4">
    <name type="scientific">Allacma fusca</name>
    <dbReference type="NCBI Taxonomy" id="39272"/>
    <lineage>
        <taxon>Eukaryota</taxon>
        <taxon>Metazoa</taxon>
        <taxon>Ecdysozoa</taxon>
        <taxon>Arthropoda</taxon>
        <taxon>Hexapoda</taxon>
        <taxon>Collembola</taxon>
        <taxon>Symphypleona</taxon>
        <taxon>Sminthuridae</taxon>
        <taxon>Allacma</taxon>
    </lineage>
</organism>
<protein>
    <submittedName>
        <fullName evidence="3">Uncharacterized protein</fullName>
    </submittedName>
</protein>